<protein>
    <submittedName>
        <fullName evidence="1">Uncharacterized protein</fullName>
    </submittedName>
</protein>
<evidence type="ECO:0000313" key="1">
    <source>
        <dbReference type="EMBL" id="QOV45473.1"/>
    </source>
</evidence>
<proteinExistence type="predicted"/>
<accession>A0A7M2TC13</accession>
<sequence length="48" mass="5167">MTLRALSAADSLVKNADENWPTAASTFSEVMAVSPLGNRDDFHVSLTE</sequence>
<name>A0A7M2TC13_STRCW</name>
<dbReference type="RefSeq" id="WP_189697111.1">
    <property type="nucleotide sequence ID" value="NZ_BMTA01000004.1"/>
</dbReference>
<gene>
    <name evidence="1" type="ORF">IPT68_05870</name>
</gene>
<keyword evidence="2" id="KW-1185">Reference proteome</keyword>
<dbReference type="EMBL" id="CP063374">
    <property type="protein sequence ID" value="QOV45473.1"/>
    <property type="molecule type" value="Genomic_DNA"/>
</dbReference>
<reference evidence="1 2" key="1">
    <citation type="submission" date="2020-10" db="EMBL/GenBank/DDBJ databases">
        <title>Streptomyces chromofuscus complate genome analysis.</title>
        <authorList>
            <person name="Anwar N."/>
        </authorList>
    </citation>
    <scope>NUCLEOTIDE SEQUENCE [LARGE SCALE GENOMIC DNA]</scope>
    <source>
        <strain evidence="1 2">DSM 40273</strain>
    </source>
</reference>
<organism evidence="1 2">
    <name type="scientific">Streptomyces chromofuscus</name>
    <dbReference type="NCBI Taxonomy" id="42881"/>
    <lineage>
        <taxon>Bacteria</taxon>
        <taxon>Bacillati</taxon>
        <taxon>Actinomycetota</taxon>
        <taxon>Actinomycetes</taxon>
        <taxon>Kitasatosporales</taxon>
        <taxon>Streptomycetaceae</taxon>
        <taxon>Streptomyces</taxon>
    </lineage>
</organism>
<dbReference type="AlphaFoldDB" id="A0A7M2TC13"/>
<evidence type="ECO:0000313" key="2">
    <source>
        <dbReference type="Proteomes" id="UP000594008"/>
    </source>
</evidence>
<dbReference type="Proteomes" id="UP000594008">
    <property type="component" value="Chromosome"/>
</dbReference>
<dbReference type="KEGG" id="schf:IPT68_05870"/>